<feature type="transmembrane region" description="Helical" evidence="1">
    <location>
        <begin position="44"/>
        <end position="68"/>
    </location>
</feature>
<gene>
    <name evidence="2" type="ORF">IFM89_037776</name>
</gene>
<dbReference type="EMBL" id="JADFTS010000008">
    <property type="protein sequence ID" value="KAF9595190.1"/>
    <property type="molecule type" value="Genomic_DNA"/>
</dbReference>
<name>A0A835H7Q5_9MAGN</name>
<keyword evidence="1" id="KW-1133">Transmembrane helix</keyword>
<evidence type="ECO:0000256" key="1">
    <source>
        <dbReference type="SAM" id="Phobius"/>
    </source>
</evidence>
<comment type="caution">
    <text evidence="2">The sequence shown here is derived from an EMBL/GenBank/DDBJ whole genome shotgun (WGS) entry which is preliminary data.</text>
</comment>
<reference evidence="2 3" key="1">
    <citation type="submission" date="2020-10" db="EMBL/GenBank/DDBJ databases">
        <title>The Coptis chinensis genome and diversification of protoberbering-type alkaloids.</title>
        <authorList>
            <person name="Wang B."/>
            <person name="Shu S."/>
            <person name="Song C."/>
            <person name="Liu Y."/>
        </authorList>
    </citation>
    <scope>NUCLEOTIDE SEQUENCE [LARGE SCALE GENOMIC DNA]</scope>
    <source>
        <strain evidence="2">HL-2020</strain>
        <tissue evidence="2">Leaf</tissue>
    </source>
</reference>
<organism evidence="2 3">
    <name type="scientific">Coptis chinensis</name>
    <dbReference type="NCBI Taxonomy" id="261450"/>
    <lineage>
        <taxon>Eukaryota</taxon>
        <taxon>Viridiplantae</taxon>
        <taxon>Streptophyta</taxon>
        <taxon>Embryophyta</taxon>
        <taxon>Tracheophyta</taxon>
        <taxon>Spermatophyta</taxon>
        <taxon>Magnoliopsida</taxon>
        <taxon>Ranunculales</taxon>
        <taxon>Ranunculaceae</taxon>
        <taxon>Coptidoideae</taxon>
        <taxon>Coptis</taxon>
    </lineage>
</organism>
<protein>
    <submittedName>
        <fullName evidence="2">Uncharacterized protein</fullName>
    </submittedName>
</protein>
<keyword evidence="1" id="KW-0472">Membrane</keyword>
<keyword evidence="1" id="KW-0812">Transmembrane</keyword>
<keyword evidence="3" id="KW-1185">Reference proteome</keyword>
<evidence type="ECO:0000313" key="2">
    <source>
        <dbReference type="EMBL" id="KAF9595190.1"/>
    </source>
</evidence>
<proteinExistence type="predicted"/>
<evidence type="ECO:0000313" key="3">
    <source>
        <dbReference type="Proteomes" id="UP000631114"/>
    </source>
</evidence>
<dbReference type="AlphaFoldDB" id="A0A835H7Q5"/>
<sequence>MVLLLRKRIRLWGFKIRTSTTTSRASTLGFQNSNLHHTSRASTLGFWGLTGFGSICVGLWLDWFWFGLASDMRRKRMYSRGSNNSYGQQSYAGQQAYRQSSAAGYSGSSIGGAEGGSQLSLPSRHSSMLATSQDTDIGSYRASNAQHGGQYGFVYGSGTLSSAQQLLLVDKWD</sequence>
<dbReference type="Proteomes" id="UP000631114">
    <property type="component" value="Unassembled WGS sequence"/>
</dbReference>
<accession>A0A835H7Q5</accession>